<sequence length="130" mass="15229">MQKEVKKTVTKVTKVPKGWWNSVKERQIKDKLTKFDEYCKENNIKLATKETLLIFCNLEEDEYNTLKDANLLAFNELKMKIRILENNIKLHLLNETKGGVSVYAQYYGRENESEINYALPVINITDGRNI</sequence>
<accession>A0A345DM51</accession>
<evidence type="ECO:0000313" key="1">
    <source>
        <dbReference type="EMBL" id="AXF95289.1"/>
    </source>
</evidence>
<dbReference type="EMBL" id="CP031088">
    <property type="protein sequence ID" value="AXF95289.1"/>
    <property type="molecule type" value="Genomic_DNA"/>
</dbReference>
<reference evidence="2" key="1">
    <citation type="submission" date="2018-07" db="EMBL/GenBank/DDBJ databases">
        <title>Complete Genome Sequence of Spiroplasma phoeniceum.</title>
        <authorList>
            <person name="Davis R.E."/>
            <person name="Shao J.Y."/>
            <person name="Zhao Y."/>
            <person name="Silver A."/>
            <person name="Stump z."/>
            <person name="Gasparich G."/>
        </authorList>
    </citation>
    <scope>NUCLEOTIDE SEQUENCE [LARGE SCALE GENOMIC DNA]</scope>
    <source>
        <strain evidence="2">P40</strain>
    </source>
</reference>
<proteinExistence type="predicted"/>
<dbReference type="RefSeq" id="WP_114564264.1">
    <property type="nucleotide sequence ID" value="NZ_CP031088.1"/>
</dbReference>
<dbReference type="Proteomes" id="UP000253689">
    <property type="component" value="Chromosome"/>
</dbReference>
<gene>
    <name evidence="1" type="ORF">SDAV_00295</name>
</gene>
<evidence type="ECO:0000313" key="2">
    <source>
        <dbReference type="Proteomes" id="UP000253689"/>
    </source>
</evidence>
<protein>
    <submittedName>
        <fullName evidence="1">Uncharacterized protein</fullName>
    </submittedName>
</protein>
<name>A0A345DM51_9MOLU</name>
<organism evidence="1 2">
    <name type="scientific">Spiroplasma phoeniceum P40</name>
    <dbReference type="NCBI Taxonomy" id="1276259"/>
    <lineage>
        <taxon>Bacteria</taxon>
        <taxon>Bacillati</taxon>
        <taxon>Mycoplasmatota</taxon>
        <taxon>Mollicutes</taxon>
        <taxon>Entomoplasmatales</taxon>
        <taxon>Spiroplasmataceae</taxon>
        <taxon>Spiroplasma</taxon>
    </lineage>
</organism>
<dbReference type="KEGG" id="sphh:SDAV_00295"/>
<dbReference type="AlphaFoldDB" id="A0A345DM51"/>
<keyword evidence="2" id="KW-1185">Reference proteome</keyword>